<feature type="domain" description="C2H2-type" evidence="9">
    <location>
        <begin position="28"/>
        <end position="55"/>
    </location>
</feature>
<evidence type="ECO:0000256" key="5">
    <source>
        <dbReference type="ARBA" id="ARBA00023242"/>
    </source>
</evidence>
<dbReference type="InterPro" id="IPR036864">
    <property type="entry name" value="Zn2-C6_fun-type_DNA-bd_sf"/>
</dbReference>
<dbReference type="PANTHER" id="PTHR47660:SF2">
    <property type="entry name" value="TRANSCRIPTION FACTOR WITH C2H2 AND ZN(2)-CYS(6) DNA BINDING DOMAIN (EUROFUNG)"/>
    <property type="match status" value="1"/>
</dbReference>
<dbReference type="SUPFAM" id="SSF57667">
    <property type="entry name" value="beta-beta-alpha zinc fingers"/>
    <property type="match status" value="1"/>
</dbReference>
<dbReference type="Pfam" id="PF04082">
    <property type="entry name" value="Fungal_trans"/>
    <property type="match status" value="1"/>
</dbReference>
<dbReference type="VEuPathDB" id="FungiDB:BTJ68_10521"/>
<name>A0A1Z5SUV4_HORWE</name>
<keyword evidence="6" id="KW-0863">Zinc-finger</keyword>
<evidence type="ECO:0000256" key="4">
    <source>
        <dbReference type="ARBA" id="ARBA00023163"/>
    </source>
</evidence>
<dbReference type="Gene3D" id="4.10.240.10">
    <property type="entry name" value="Zn(2)-C6 fungal-type DNA-binding domain"/>
    <property type="match status" value="1"/>
</dbReference>
<dbReference type="Pfam" id="PF13912">
    <property type="entry name" value="zf-C2H2_6"/>
    <property type="match status" value="1"/>
</dbReference>
<dbReference type="SMART" id="SM00355">
    <property type="entry name" value="ZnF_C2H2"/>
    <property type="match status" value="2"/>
</dbReference>
<evidence type="ECO:0000313" key="10">
    <source>
        <dbReference type="EMBL" id="OTA24589.1"/>
    </source>
</evidence>
<keyword evidence="5" id="KW-0539">Nucleus</keyword>
<evidence type="ECO:0000259" key="9">
    <source>
        <dbReference type="PROSITE" id="PS50157"/>
    </source>
</evidence>
<feature type="domain" description="Zn(2)-C6 fungal-type" evidence="8">
    <location>
        <begin position="93"/>
        <end position="120"/>
    </location>
</feature>
<feature type="region of interest" description="Disordered" evidence="7">
    <location>
        <begin position="808"/>
        <end position="837"/>
    </location>
</feature>
<reference evidence="10 11" key="1">
    <citation type="submission" date="2017-01" db="EMBL/GenBank/DDBJ databases">
        <title>The recent genome duplication of the halophilic yeast Hortaea werneckii: insights from long-read sequencing.</title>
        <authorList>
            <person name="Sinha S."/>
            <person name="Flibotte S."/>
            <person name="Neira M."/>
            <person name="Lenassi M."/>
            <person name="Gostincar C."/>
            <person name="Stajich J.E."/>
            <person name="Nislow C.E."/>
        </authorList>
    </citation>
    <scope>NUCLEOTIDE SEQUENCE [LARGE SCALE GENOMIC DNA]</scope>
    <source>
        <strain evidence="10 11">EXF-2000</strain>
    </source>
</reference>
<dbReference type="SUPFAM" id="SSF57701">
    <property type="entry name" value="Zn2/Cys6 DNA-binding domain"/>
    <property type="match status" value="1"/>
</dbReference>
<dbReference type="SMART" id="SM00066">
    <property type="entry name" value="GAL4"/>
    <property type="match status" value="1"/>
</dbReference>
<evidence type="ECO:0000313" key="11">
    <source>
        <dbReference type="Proteomes" id="UP000194280"/>
    </source>
</evidence>
<dbReference type="AlphaFoldDB" id="A0A1Z5SUV4"/>
<keyword evidence="1" id="KW-0479">Metal-binding</keyword>
<feature type="compositionally biased region" description="Polar residues" evidence="7">
    <location>
        <begin position="183"/>
        <end position="200"/>
    </location>
</feature>
<dbReference type="Gene3D" id="3.30.160.60">
    <property type="entry name" value="Classic Zinc Finger"/>
    <property type="match status" value="1"/>
</dbReference>
<dbReference type="PROSITE" id="PS50048">
    <property type="entry name" value="ZN2_CY6_FUNGAL_2"/>
    <property type="match status" value="1"/>
</dbReference>
<dbReference type="PROSITE" id="PS50157">
    <property type="entry name" value="ZINC_FINGER_C2H2_2"/>
    <property type="match status" value="2"/>
</dbReference>
<dbReference type="STRING" id="1157616.A0A1Z5SUV4"/>
<proteinExistence type="predicted"/>
<evidence type="ECO:0000256" key="2">
    <source>
        <dbReference type="ARBA" id="ARBA00022833"/>
    </source>
</evidence>
<evidence type="ECO:0008006" key="12">
    <source>
        <dbReference type="Google" id="ProtNLM"/>
    </source>
</evidence>
<dbReference type="CDD" id="cd00067">
    <property type="entry name" value="GAL4"/>
    <property type="match status" value="1"/>
</dbReference>
<dbReference type="GO" id="GO:0000981">
    <property type="term" value="F:DNA-binding transcription factor activity, RNA polymerase II-specific"/>
    <property type="evidence" value="ECO:0007669"/>
    <property type="project" value="InterPro"/>
</dbReference>
<evidence type="ECO:0000256" key="6">
    <source>
        <dbReference type="PROSITE-ProRule" id="PRU00042"/>
    </source>
</evidence>
<keyword evidence="3" id="KW-0805">Transcription regulation</keyword>
<dbReference type="OrthoDB" id="40579at2759"/>
<dbReference type="InterPro" id="IPR007219">
    <property type="entry name" value="XnlR_reg_dom"/>
</dbReference>
<feature type="region of interest" description="Disordered" evidence="7">
    <location>
        <begin position="1"/>
        <end position="23"/>
    </location>
</feature>
<dbReference type="InParanoid" id="A0A1Z5SUV4"/>
<feature type="region of interest" description="Disordered" evidence="7">
    <location>
        <begin position="294"/>
        <end position="314"/>
    </location>
</feature>
<gene>
    <name evidence="10" type="ORF">BTJ68_10521</name>
</gene>
<keyword evidence="2" id="KW-0862">Zinc</keyword>
<feature type="region of interest" description="Disordered" evidence="7">
    <location>
        <begin position="124"/>
        <end position="200"/>
    </location>
</feature>
<dbReference type="GO" id="GO:0006351">
    <property type="term" value="P:DNA-templated transcription"/>
    <property type="evidence" value="ECO:0007669"/>
    <property type="project" value="InterPro"/>
</dbReference>
<feature type="compositionally biased region" description="Basic and acidic residues" evidence="7">
    <location>
        <begin position="303"/>
        <end position="314"/>
    </location>
</feature>
<sequence>MSEIAGERLETSEAREAGQSPSEVAARHKCFLCSRTYERQDHLSRHLKSHENERSHRCPDCGKGFNRADLLNRHRAAHWKTDSEPLRKRTGRACEACIKAKTKCEEQRPCARCKSRDQICQESEGRRSSIHQAASPDLTDDSPNTAQGVFEPFASSGGSHAYSRAFGGHREATDGVGSDAMGNLSQIGSAGQPLPTTSSSQMEEANLLLGLNSRNLNEPAIGPSQALDHDFHSAAFANADVNFPDFFEQIMMPEGGNRHQYAAPFDISNFTQDLPIDSCDFDFSLLSTGLTRPPTANGYRQGHTGEADETPHSDIHLRTKAFEESPWSWSHWIPERYSHAFSGQEEINVQENRVHSADQLTSPASIRIMHFDIEQPARDRMIRVVTKVAHRHLSMPSFPSLELLEDLIDVFISQDSNEITSFIHTGTFNSQTARTELLLASVAAGARFVALPQVWKMGLVIQEVVRLAIADVFESDNSTTRELQAIQTMYLWLHIGAFSGLRRKTEIALSFLQSPIIMLSWSNAFKRSRYEVITPDLNDSDDELEAKWRAWAEQEGLKRLIIAFFIFDSQVAIVNMKNALISPAQMQIPLPASRDMWLAPNAHAWRNIYYGVKLPDANPESLTMLDFFGNNVVIQQLGNMVDHRLCMLAACHGIGHEDRNFRQHARLLVHWKNQGRRDRWLAHQTQQRDLNDDLTTLQTHCELQSSSSQEALFTLELHLMTLHVDLEDVQTFSGKSGEEEARKVLPRIREWTDSAGARTALRHAGQIFLIARSFEKTKLRDFYAVAVYHAALTMWVYGMVASNSGLQSGEDASLNTSSHLPPGGPRGPPRQQTALDGSDEKALKAFTLLGQGTPGINDLNENFVPLVNCKAIMSIATALLHNNFPQSVHGLPALVANLASLLTELSRLSSRE</sequence>
<dbReference type="GO" id="GO:0008270">
    <property type="term" value="F:zinc ion binding"/>
    <property type="evidence" value="ECO:0007669"/>
    <property type="project" value="UniProtKB-KW"/>
</dbReference>
<keyword evidence="11" id="KW-1185">Reference proteome</keyword>
<evidence type="ECO:0000256" key="7">
    <source>
        <dbReference type="SAM" id="MobiDB-lite"/>
    </source>
</evidence>
<feature type="domain" description="C2H2-type" evidence="9">
    <location>
        <begin position="56"/>
        <end position="78"/>
    </location>
</feature>
<keyword evidence="4" id="KW-0804">Transcription</keyword>
<feature type="compositionally biased region" description="Basic and acidic residues" evidence="7">
    <location>
        <begin position="1"/>
        <end position="16"/>
    </location>
</feature>
<evidence type="ECO:0000256" key="1">
    <source>
        <dbReference type="ARBA" id="ARBA00022723"/>
    </source>
</evidence>
<evidence type="ECO:0000256" key="3">
    <source>
        <dbReference type="ARBA" id="ARBA00023015"/>
    </source>
</evidence>
<dbReference type="PROSITE" id="PS00028">
    <property type="entry name" value="ZINC_FINGER_C2H2_1"/>
    <property type="match status" value="2"/>
</dbReference>
<dbReference type="GO" id="GO:0003677">
    <property type="term" value="F:DNA binding"/>
    <property type="evidence" value="ECO:0007669"/>
    <property type="project" value="InterPro"/>
</dbReference>
<accession>A0A1Z5SUV4</accession>
<evidence type="ECO:0000259" key="8">
    <source>
        <dbReference type="PROSITE" id="PS50048"/>
    </source>
</evidence>
<dbReference type="InterPro" id="IPR001138">
    <property type="entry name" value="Zn2Cys6_DnaBD"/>
</dbReference>
<dbReference type="EMBL" id="MUNK01000237">
    <property type="protein sequence ID" value="OTA24589.1"/>
    <property type="molecule type" value="Genomic_DNA"/>
</dbReference>
<dbReference type="Proteomes" id="UP000194280">
    <property type="component" value="Unassembled WGS sequence"/>
</dbReference>
<dbReference type="InterPro" id="IPR036236">
    <property type="entry name" value="Znf_C2H2_sf"/>
</dbReference>
<comment type="caution">
    <text evidence="10">The sequence shown here is derived from an EMBL/GenBank/DDBJ whole genome shotgun (WGS) entry which is preliminary data.</text>
</comment>
<organism evidence="10 11">
    <name type="scientific">Hortaea werneckii EXF-2000</name>
    <dbReference type="NCBI Taxonomy" id="1157616"/>
    <lineage>
        <taxon>Eukaryota</taxon>
        <taxon>Fungi</taxon>
        <taxon>Dikarya</taxon>
        <taxon>Ascomycota</taxon>
        <taxon>Pezizomycotina</taxon>
        <taxon>Dothideomycetes</taxon>
        <taxon>Dothideomycetidae</taxon>
        <taxon>Mycosphaerellales</taxon>
        <taxon>Teratosphaeriaceae</taxon>
        <taxon>Hortaea</taxon>
    </lineage>
</organism>
<dbReference type="PANTHER" id="PTHR47660">
    <property type="entry name" value="TRANSCRIPTION FACTOR WITH C2H2 AND ZN(2)-CYS(6) DNA BINDING DOMAIN (EUROFUNG)-RELATED-RELATED"/>
    <property type="match status" value="1"/>
</dbReference>
<dbReference type="InterPro" id="IPR013087">
    <property type="entry name" value="Znf_C2H2_type"/>
</dbReference>
<protein>
    <recommendedName>
        <fullName evidence="12">C2H2-type domain-containing protein</fullName>
    </recommendedName>
</protein>